<comment type="caution">
    <text evidence="2">The sequence shown here is derived from an EMBL/GenBank/DDBJ whole genome shotgun (WGS) entry which is preliminary data.</text>
</comment>
<proteinExistence type="predicted"/>
<feature type="non-terminal residue" evidence="2">
    <location>
        <position position="1"/>
    </location>
</feature>
<evidence type="ECO:0000256" key="1">
    <source>
        <dbReference type="SAM" id="MobiDB-lite"/>
    </source>
</evidence>
<feature type="compositionally biased region" description="Basic and acidic residues" evidence="1">
    <location>
        <begin position="51"/>
        <end position="64"/>
    </location>
</feature>
<dbReference type="EMBL" id="RWGY01000007">
    <property type="protein sequence ID" value="TVU38394.1"/>
    <property type="molecule type" value="Genomic_DNA"/>
</dbReference>
<dbReference type="Gramene" id="TVU38394">
    <property type="protein sequence ID" value="TVU38394"/>
    <property type="gene ID" value="EJB05_11761"/>
</dbReference>
<sequence length="64" mass="6803">MGGDEGGRCAATTPRLWQAASAATRLNRRSTLQSQLASTIIQISSMASQETRGKGKERQLPASL</sequence>
<evidence type="ECO:0000313" key="3">
    <source>
        <dbReference type="Proteomes" id="UP000324897"/>
    </source>
</evidence>
<evidence type="ECO:0000313" key="2">
    <source>
        <dbReference type="EMBL" id="TVU38394.1"/>
    </source>
</evidence>
<gene>
    <name evidence="2" type="ORF">EJB05_11761</name>
</gene>
<accession>A0A5J9VSM1</accession>
<name>A0A5J9VSM1_9POAL</name>
<reference evidence="2 3" key="1">
    <citation type="journal article" date="2019" name="Sci. Rep.">
        <title>A high-quality genome of Eragrostis curvula grass provides insights into Poaceae evolution and supports new strategies to enhance forage quality.</title>
        <authorList>
            <person name="Carballo J."/>
            <person name="Santos B.A.C.M."/>
            <person name="Zappacosta D."/>
            <person name="Garbus I."/>
            <person name="Selva J.P."/>
            <person name="Gallo C.A."/>
            <person name="Diaz A."/>
            <person name="Albertini E."/>
            <person name="Caccamo M."/>
            <person name="Echenique V."/>
        </authorList>
    </citation>
    <scope>NUCLEOTIDE SEQUENCE [LARGE SCALE GENOMIC DNA]</scope>
    <source>
        <strain evidence="3">cv. Victoria</strain>
        <tissue evidence="2">Leaf</tissue>
    </source>
</reference>
<dbReference type="AlphaFoldDB" id="A0A5J9VSM1"/>
<protein>
    <submittedName>
        <fullName evidence="2">Uncharacterized protein</fullName>
    </submittedName>
</protein>
<feature type="region of interest" description="Disordered" evidence="1">
    <location>
        <begin position="45"/>
        <end position="64"/>
    </location>
</feature>
<dbReference type="Proteomes" id="UP000324897">
    <property type="component" value="Chromosome 4"/>
</dbReference>
<keyword evidence="3" id="KW-1185">Reference proteome</keyword>
<organism evidence="2 3">
    <name type="scientific">Eragrostis curvula</name>
    <name type="common">weeping love grass</name>
    <dbReference type="NCBI Taxonomy" id="38414"/>
    <lineage>
        <taxon>Eukaryota</taxon>
        <taxon>Viridiplantae</taxon>
        <taxon>Streptophyta</taxon>
        <taxon>Embryophyta</taxon>
        <taxon>Tracheophyta</taxon>
        <taxon>Spermatophyta</taxon>
        <taxon>Magnoliopsida</taxon>
        <taxon>Liliopsida</taxon>
        <taxon>Poales</taxon>
        <taxon>Poaceae</taxon>
        <taxon>PACMAD clade</taxon>
        <taxon>Chloridoideae</taxon>
        <taxon>Eragrostideae</taxon>
        <taxon>Eragrostidinae</taxon>
        <taxon>Eragrostis</taxon>
    </lineage>
</organism>